<dbReference type="Proteomes" id="UP000257323">
    <property type="component" value="Unassembled WGS sequence"/>
</dbReference>
<name>A0A3E2BQE9_9BACT</name>
<evidence type="ECO:0000313" key="2">
    <source>
        <dbReference type="Proteomes" id="UP000257323"/>
    </source>
</evidence>
<gene>
    <name evidence="1" type="ORF">OP8BY_0809</name>
</gene>
<evidence type="ECO:0000313" key="1">
    <source>
        <dbReference type="EMBL" id="RFT16867.1"/>
    </source>
</evidence>
<dbReference type="Gene3D" id="2.50.20.10">
    <property type="entry name" value="Lipoprotein localisation LolA/LolB/LppX"/>
    <property type="match status" value="1"/>
</dbReference>
<dbReference type="InterPro" id="IPR029046">
    <property type="entry name" value="LolA/LolB/LppX"/>
</dbReference>
<organism evidence="1 2">
    <name type="scientific">Candidatus Saccharicenans subterraneus</name>
    <dbReference type="NCBI Taxonomy" id="2508984"/>
    <lineage>
        <taxon>Bacteria</taxon>
        <taxon>Candidatus Aminicenantota</taxon>
        <taxon>Candidatus Aminicenantia</taxon>
        <taxon>Candidatus Aminicenantales</taxon>
        <taxon>Candidatus Saccharicenantaceae</taxon>
        <taxon>Candidatus Saccharicenans</taxon>
    </lineage>
</organism>
<accession>A0A3E2BQE9</accession>
<dbReference type="SUPFAM" id="SSF89392">
    <property type="entry name" value="Prokaryotic lipoproteins and lipoprotein localization factors"/>
    <property type="match status" value="1"/>
</dbReference>
<sequence length="171" mass="19590">MFRFRLGFYGRLPGEARLELFDPIGRLRAVVWLGPELATLYLPSEKVYWQGESRVLTSEVFGQELRAGELLTILAGRWDYLASEDGWQLQHDDRGEVLAGERDGLRFTIKEKFSPGLVPKTVQFSSGDYTVRMRVLRVSFNRGQEPSLFNPALPPGVKQLGWKEMAGRWKK</sequence>
<protein>
    <submittedName>
        <fullName evidence="1">Uncharacterized protein</fullName>
    </submittedName>
</protein>
<proteinExistence type="predicted"/>
<reference evidence="1 2" key="1">
    <citation type="submission" date="2018-08" db="EMBL/GenBank/DDBJ databases">
        <title>Genome analysis of the thermophilic bacterium of the candidate phylum Aminicenantes from deep subsurface aquifer revealed its physiology and ecological role.</title>
        <authorList>
            <person name="Kadnikov V.V."/>
            <person name="Mardanov A.V."/>
            <person name="Beletsky A.V."/>
            <person name="Karnachuk O.V."/>
            <person name="Ravin N.V."/>
        </authorList>
    </citation>
    <scope>NUCLEOTIDE SEQUENCE [LARGE SCALE GENOMIC DNA]</scope>
    <source>
        <strain evidence="1">BY38</strain>
    </source>
</reference>
<dbReference type="EMBL" id="QUAH01000001">
    <property type="protein sequence ID" value="RFT16867.1"/>
    <property type="molecule type" value="Genomic_DNA"/>
</dbReference>
<dbReference type="AlphaFoldDB" id="A0A3E2BQE9"/>
<comment type="caution">
    <text evidence="1">The sequence shown here is derived from an EMBL/GenBank/DDBJ whole genome shotgun (WGS) entry which is preliminary data.</text>
</comment>